<comment type="similarity">
    <text evidence="2">Belongs to the auxin efflux carrier (TC 2.A.69) family.</text>
</comment>
<dbReference type="GO" id="GO:0005886">
    <property type="term" value="C:plasma membrane"/>
    <property type="evidence" value="ECO:0007669"/>
    <property type="project" value="UniProtKB-SubCell"/>
</dbReference>
<dbReference type="PANTHER" id="PTHR36838">
    <property type="entry name" value="AUXIN EFFLUX CARRIER FAMILY PROTEIN"/>
    <property type="match status" value="1"/>
</dbReference>
<keyword evidence="5 8" id="KW-0812">Transmembrane</keyword>
<evidence type="ECO:0000256" key="5">
    <source>
        <dbReference type="ARBA" id="ARBA00022692"/>
    </source>
</evidence>
<feature type="transmembrane region" description="Helical" evidence="8">
    <location>
        <begin position="90"/>
        <end position="114"/>
    </location>
</feature>
<reference evidence="10 12" key="3">
    <citation type="submission" date="2023-03" db="EMBL/GenBank/DDBJ databases">
        <title>Agriculturally important microbes genome sequencing.</title>
        <authorList>
            <person name="Dunlap C."/>
        </authorList>
    </citation>
    <scope>NUCLEOTIDE SEQUENCE [LARGE SCALE GENOMIC DNA]</scope>
    <source>
        <strain evidence="10 12">CBP-3203</strain>
    </source>
</reference>
<dbReference type="EMBL" id="JARRTL010000024">
    <property type="protein sequence ID" value="MEC0486806.1"/>
    <property type="molecule type" value="Genomic_DNA"/>
</dbReference>
<gene>
    <name evidence="9" type="ORF">AB447_204205</name>
    <name evidence="10" type="ORF">P8828_18665</name>
</gene>
<evidence type="ECO:0000256" key="7">
    <source>
        <dbReference type="ARBA" id="ARBA00023136"/>
    </source>
</evidence>
<protein>
    <submittedName>
        <fullName evidence="10">AEC family transporter</fullName>
    </submittedName>
</protein>
<evidence type="ECO:0000313" key="10">
    <source>
        <dbReference type="EMBL" id="MEC0486806.1"/>
    </source>
</evidence>
<dbReference type="Gene3D" id="1.20.1530.20">
    <property type="match status" value="1"/>
</dbReference>
<evidence type="ECO:0000256" key="6">
    <source>
        <dbReference type="ARBA" id="ARBA00022989"/>
    </source>
</evidence>
<dbReference type="Pfam" id="PF03547">
    <property type="entry name" value="Mem_trans"/>
    <property type="match status" value="1"/>
</dbReference>
<evidence type="ECO:0000313" key="11">
    <source>
        <dbReference type="Proteomes" id="UP000036168"/>
    </source>
</evidence>
<keyword evidence="12" id="KW-1185">Reference proteome</keyword>
<proteinExistence type="inferred from homology"/>
<dbReference type="Proteomes" id="UP001341297">
    <property type="component" value="Unassembled WGS sequence"/>
</dbReference>
<evidence type="ECO:0000256" key="3">
    <source>
        <dbReference type="ARBA" id="ARBA00022448"/>
    </source>
</evidence>
<evidence type="ECO:0000256" key="8">
    <source>
        <dbReference type="SAM" id="Phobius"/>
    </source>
</evidence>
<organism evidence="9 11">
    <name type="scientific">Bacillus glycinifermentans</name>
    <dbReference type="NCBI Taxonomy" id="1664069"/>
    <lineage>
        <taxon>Bacteria</taxon>
        <taxon>Bacillati</taxon>
        <taxon>Bacillota</taxon>
        <taxon>Bacilli</taxon>
        <taxon>Bacillales</taxon>
        <taxon>Bacillaceae</taxon>
        <taxon>Bacillus</taxon>
    </lineage>
</organism>
<reference evidence="9 11" key="1">
    <citation type="journal article" date="2015" name="Int. J. Syst. Evol. Microbiol.">
        <title>Bacillus glycinifermentans sp. nov., isolated from fermented soybean paste.</title>
        <authorList>
            <person name="Kim S.J."/>
            <person name="Dunlap C.A."/>
            <person name="Kwon S.W."/>
            <person name="Rooney A.P."/>
        </authorList>
    </citation>
    <scope>NUCLEOTIDE SEQUENCE [LARGE SCALE GENOMIC DNA]</scope>
    <source>
        <strain evidence="9 11">GO-13</strain>
    </source>
</reference>
<name>A0A0T6BLR4_9BACI</name>
<dbReference type="AlphaFoldDB" id="A0A0T6BLR4"/>
<evidence type="ECO:0000256" key="4">
    <source>
        <dbReference type="ARBA" id="ARBA00022475"/>
    </source>
</evidence>
<dbReference type="InterPro" id="IPR038770">
    <property type="entry name" value="Na+/solute_symporter_sf"/>
</dbReference>
<feature type="transmembrane region" description="Helical" evidence="8">
    <location>
        <begin position="162"/>
        <end position="179"/>
    </location>
</feature>
<keyword evidence="4" id="KW-1003">Cell membrane</keyword>
<feature type="transmembrane region" description="Helical" evidence="8">
    <location>
        <begin position="280"/>
        <end position="302"/>
    </location>
</feature>
<dbReference type="PANTHER" id="PTHR36838:SF1">
    <property type="entry name" value="SLR1864 PROTEIN"/>
    <property type="match status" value="1"/>
</dbReference>
<feature type="transmembrane region" description="Helical" evidence="8">
    <location>
        <begin position="120"/>
        <end position="141"/>
    </location>
</feature>
<dbReference type="Proteomes" id="UP000036168">
    <property type="component" value="Unassembled WGS sequence"/>
</dbReference>
<feature type="transmembrane region" description="Helical" evidence="8">
    <location>
        <begin position="185"/>
        <end position="211"/>
    </location>
</feature>
<evidence type="ECO:0000313" key="9">
    <source>
        <dbReference type="EMBL" id="KRT92127.1"/>
    </source>
</evidence>
<reference evidence="9" key="2">
    <citation type="submission" date="2015-10" db="EMBL/GenBank/DDBJ databases">
        <authorList>
            <person name="Gilbert D.G."/>
        </authorList>
    </citation>
    <scope>NUCLEOTIDE SEQUENCE</scope>
    <source>
        <strain evidence="9">GO-13</strain>
    </source>
</reference>
<keyword evidence="7 8" id="KW-0472">Membrane</keyword>
<evidence type="ECO:0000313" key="12">
    <source>
        <dbReference type="Proteomes" id="UP001341297"/>
    </source>
</evidence>
<keyword evidence="6 8" id="KW-1133">Transmembrane helix</keyword>
<dbReference type="EMBL" id="LECW02000034">
    <property type="protein sequence ID" value="KRT92127.1"/>
    <property type="molecule type" value="Genomic_DNA"/>
</dbReference>
<evidence type="ECO:0000256" key="2">
    <source>
        <dbReference type="ARBA" id="ARBA00010145"/>
    </source>
</evidence>
<dbReference type="STRING" id="1664069.BGLY_1017"/>
<dbReference type="RefSeq" id="WP_048353477.1">
    <property type="nucleotide sequence ID" value="NZ_JARRTL010000024.1"/>
</dbReference>
<evidence type="ECO:0000256" key="1">
    <source>
        <dbReference type="ARBA" id="ARBA00004651"/>
    </source>
</evidence>
<sequence length="303" mass="33046">MEFLLVLLPVFGVFAIGYAGQKLLGFDIQNLSKMSLYLMSPFLAFDTFYENKLTMDYLYMSVFALGLCIALILLVYLISYIYKYSNQERCALILSSAFMNNGNYGTPVVLLVYGAAGLDIAVVLMVIQQLVMSTIGLYYAAKGSSERAGFKTVMSSVTRMPVAYGALLGIALQLSHISIPEQFMTAIKLVGDAAIPTIMIILGMQLAAISFKHIEYRKISYSLLLKLIASPLIALGFALILPVSDLVKQIMILSAAMPTAANTTLMAVQFGTKPEIVSSATFISTMLSIGTLPVVLWMLSVWV</sequence>
<dbReference type="InterPro" id="IPR004776">
    <property type="entry name" value="Mem_transp_PIN-like"/>
</dbReference>
<comment type="subcellular location">
    <subcellularLocation>
        <location evidence="1">Cell membrane</location>
        <topology evidence="1">Multi-pass membrane protein</topology>
    </subcellularLocation>
</comment>
<accession>A0A0T6BLR4</accession>
<feature type="transmembrane region" description="Helical" evidence="8">
    <location>
        <begin position="250"/>
        <end position="268"/>
    </location>
</feature>
<feature type="transmembrane region" description="Helical" evidence="8">
    <location>
        <begin position="223"/>
        <end position="244"/>
    </location>
</feature>
<dbReference type="GO" id="GO:0055085">
    <property type="term" value="P:transmembrane transport"/>
    <property type="evidence" value="ECO:0007669"/>
    <property type="project" value="InterPro"/>
</dbReference>
<comment type="caution">
    <text evidence="9">The sequence shown here is derived from an EMBL/GenBank/DDBJ whole genome shotgun (WGS) entry which is preliminary data.</text>
</comment>
<keyword evidence="3" id="KW-0813">Transport</keyword>
<feature type="transmembrane region" description="Helical" evidence="8">
    <location>
        <begin position="57"/>
        <end position="78"/>
    </location>
</feature>
<dbReference type="OrthoDB" id="148377at2"/>